<dbReference type="AlphaFoldDB" id="A0AAV1QC81"/>
<gene>
    <name evidence="1" type="ORF">FSCOSCO3_A018547</name>
</gene>
<sequence length="315" mass="36146">MNFGSNAKKMLIQVRYCQQQKYVKLDEVDGCFDFVQFHDKVIERSCLPPDAKLVYKDATGTEVDEDIFSDLVSQGNMNQDFTLLFEEEVSNLLLQKWDPFFRVNVIKEAKRLTPTPELRRMLQAAESPGSELDEAPTYDQEMSALLLLLYLLPPPPGGPRFPKISASDAVERLVVFHKKEYGPMKSFSLSDENVVNSEMCEMLLSKDVFSTSWVKVDGVEYKGGLVVCSSMEEDMPVFCQIDDVLLVEDDVYFLTKKLFTEMFVEHHHAFKVLPTEESYLNKVHTVLGPFSRFGYMIEFTANLFHSFISLLDFRS</sequence>
<proteinExistence type="predicted"/>
<comment type="caution">
    <text evidence="1">The sequence shown here is derived from an EMBL/GenBank/DDBJ whole genome shotgun (WGS) entry which is preliminary data.</text>
</comment>
<accession>A0AAV1QC81</accession>
<evidence type="ECO:0000313" key="2">
    <source>
        <dbReference type="Proteomes" id="UP001314229"/>
    </source>
</evidence>
<name>A0AAV1QC81_SCOSC</name>
<dbReference type="EMBL" id="CAWUFR010000771">
    <property type="protein sequence ID" value="CAK6981099.1"/>
    <property type="molecule type" value="Genomic_DNA"/>
</dbReference>
<reference evidence="1 2" key="1">
    <citation type="submission" date="2024-01" db="EMBL/GenBank/DDBJ databases">
        <authorList>
            <person name="Alioto T."/>
            <person name="Alioto T."/>
            <person name="Gomez Garrido J."/>
        </authorList>
    </citation>
    <scope>NUCLEOTIDE SEQUENCE [LARGE SCALE GENOMIC DNA]</scope>
</reference>
<dbReference type="Proteomes" id="UP001314229">
    <property type="component" value="Unassembled WGS sequence"/>
</dbReference>
<organism evidence="1 2">
    <name type="scientific">Scomber scombrus</name>
    <name type="common">Atlantic mackerel</name>
    <name type="synonym">Scomber vernalis</name>
    <dbReference type="NCBI Taxonomy" id="13677"/>
    <lineage>
        <taxon>Eukaryota</taxon>
        <taxon>Metazoa</taxon>
        <taxon>Chordata</taxon>
        <taxon>Craniata</taxon>
        <taxon>Vertebrata</taxon>
        <taxon>Euteleostomi</taxon>
        <taxon>Actinopterygii</taxon>
        <taxon>Neopterygii</taxon>
        <taxon>Teleostei</taxon>
        <taxon>Neoteleostei</taxon>
        <taxon>Acanthomorphata</taxon>
        <taxon>Pelagiaria</taxon>
        <taxon>Scombriformes</taxon>
        <taxon>Scombridae</taxon>
        <taxon>Scomber</taxon>
    </lineage>
</organism>
<evidence type="ECO:0000313" key="1">
    <source>
        <dbReference type="EMBL" id="CAK6981099.1"/>
    </source>
</evidence>
<keyword evidence="2" id="KW-1185">Reference proteome</keyword>
<protein>
    <submittedName>
        <fullName evidence="1">Uncharacterized protein LOC122832408 isoform X2</fullName>
    </submittedName>
</protein>